<dbReference type="EMBL" id="JABBWG010000066">
    <property type="protein sequence ID" value="KAG1803427.1"/>
    <property type="molecule type" value="Genomic_DNA"/>
</dbReference>
<dbReference type="GeneID" id="64635225"/>
<dbReference type="Proteomes" id="UP000807769">
    <property type="component" value="Unassembled WGS sequence"/>
</dbReference>
<organism evidence="1 2">
    <name type="scientific">Suillus subaureus</name>
    <dbReference type="NCBI Taxonomy" id="48587"/>
    <lineage>
        <taxon>Eukaryota</taxon>
        <taxon>Fungi</taxon>
        <taxon>Dikarya</taxon>
        <taxon>Basidiomycota</taxon>
        <taxon>Agaricomycotina</taxon>
        <taxon>Agaricomycetes</taxon>
        <taxon>Agaricomycetidae</taxon>
        <taxon>Boletales</taxon>
        <taxon>Suillineae</taxon>
        <taxon>Suillaceae</taxon>
        <taxon>Suillus</taxon>
    </lineage>
</organism>
<evidence type="ECO:0000313" key="1">
    <source>
        <dbReference type="EMBL" id="KAG1803427.1"/>
    </source>
</evidence>
<evidence type="ECO:0000313" key="2">
    <source>
        <dbReference type="Proteomes" id="UP000807769"/>
    </source>
</evidence>
<protein>
    <submittedName>
        <fullName evidence="1">Uncharacterized protein</fullName>
    </submittedName>
</protein>
<sequence>MHSDNAITATDACSLAYDGQLIFTSPNMTFVPQLYDNPSNIVQVRVDGGFWVMNPFQWPQITDLWYAWWSPAFSDDFEPLSPGHVFGKLKSTHRDHLFRLYKRANKCVGSYKLFQENKQDAVVGWVTGLRSVFPPSPAPIPI</sequence>
<keyword evidence="2" id="KW-1185">Reference proteome</keyword>
<dbReference type="RefSeq" id="XP_041186613.1">
    <property type="nucleotide sequence ID" value="XM_041341209.1"/>
</dbReference>
<dbReference type="OrthoDB" id="2649354at2759"/>
<comment type="caution">
    <text evidence="1">The sequence shown here is derived from an EMBL/GenBank/DDBJ whole genome shotgun (WGS) entry which is preliminary data.</text>
</comment>
<accession>A0A9P7DUS0</accession>
<gene>
    <name evidence="1" type="ORF">BJ212DRAFT_1487030</name>
</gene>
<name>A0A9P7DUS0_9AGAM</name>
<dbReference type="AlphaFoldDB" id="A0A9P7DUS0"/>
<reference evidence="1" key="1">
    <citation type="journal article" date="2020" name="New Phytol.">
        <title>Comparative genomics reveals dynamic genome evolution in host specialist ectomycorrhizal fungi.</title>
        <authorList>
            <person name="Lofgren L.A."/>
            <person name="Nguyen N.H."/>
            <person name="Vilgalys R."/>
            <person name="Ruytinx J."/>
            <person name="Liao H.L."/>
            <person name="Branco S."/>
            <person name="Kuo A."/>
            <person name="LaButti K."/>
            <person name="Lipzen A."/>
            <person name="Andreopoulos W."/>
            <person name="Pangilinan J."/>
            <person name="Riley R."/>
            <person name="Hundley H."/>
            <person name="Na H."/>
            <person name="Barry K."/>
            <person name="Grigoriev I.V."/>
            <person name="Stajich J.E."/>
            <person name="Kennedy P.G."/>
        </authorList>
    </citation>
    <scope>NUCLEOTIDE SEQUENCE</scope>
    <source>
        <strain evidence="1">MN1</strain>
    </source>
</reference>
<proteinExistence type="predicted"/>